<dbReference type="Proteomes" id="UP000789396">
    <property type="component" value="Unassembled WGS sequence"/>
</dbReference>
<keyword evidence="1" id="KW-0175">Coiled coil</keyword>
<sequence>LRHNDFPSALESKNRADDDQVENLEYQTVSKTVISEQLNHIFLRHDGPKSALEIIELAKEQIQNLKHRPFSKQSVLVENYKVENVDEENYIIFKVKYTIKEFCEYPRKVNNRFKKQMKDMLNEVQELQKDIEELENFYWYIDYGMFINHGDVCCRYS</sequence>
<gene>
    <name evidence="2" type="ORF">RFULGI_LOCUS4937</name>
</gene>
<reference evidence="2" key="1">
    <citation type="submission" date="2021-06" db="EMBL/GenBank/DDBJ databases">
        <authorList>
            <person name="Kallberg Y."/>
            <person name="Tangrot J."/>
            <person name="Rosling A."/>
        </authorList>
    </citation>
    <scope>NUCLEOTIDE SEQUENCE</scope>
    <source>
        <strain evidence="2">IN212</strain>
    </source>
</reference>
<keyword evidence="3" id="KW-1185">Reference proteome</keyword>
<evidence type="ECO:0000313" key="2">
    <source>
        <dbReference type="EMBL" id="CAG8557961.1"/>
    </source>
</evidence>
<dbReference type="AlphaFoldDB" id="A0A9N9B9I6"/>
<evidence type="ECO:0000256" key="1">
    <source>
        <dbReference type="SAM" id="Coils"/>
    </source>
</evidence>
<protein>
    <submittedName>
        <fullName evidence="2">10146_t:CDS:1</fullName>
    </submittedName>
</protein>
<dbReference type="OrthoDB" id="10352293at2759"/>
<evidence type="ECO:0000313" key="3">
    <source>
        <dbReference type="Proteomes" id="UP000789396"/>
    </source>
</evidence>
<organism evidence="2 3">
    <name type="scientific">Racocetra fulgida</name>
    <dbReference type="NCBI Taxonomy" id="60492"/>
    <lineage>
        <taxon>Eukaryota</taxon>
        <taxon>Fungi</taxon>
        <taxon>Fungi incertae sedis</taxon>
        <taxon>Mucoromycota</taxon>
        <taxon>Glomeromycotina</taxon>
        <taxon>Glomeromycetes</taxon>
        <taxon>Diversisporales</taxon>
        <taxon>Gigasporaceae</taxon>
        <taxon>Racocetra</taxon>
    </lineage>
</organism>
<feature type="coiled-coil region" evidence="1">
    <location>
        <begin position="110"/>
        <end position="137"/>
    </location>
</feature>
<comment type="caution">
    <text evidence="2">The sequence shown here is derived from an EMBL/GenBank/DDBJ whole genome shotgun (WGS) entry which is preliminary data.</text>
</comment>
<feature type="non-terminal residue" evidence="2">
    <location>
        <position position="157"/>
    </location>
</feature>
<name>A0A9N9B9I6_9GLOM</name>
<dbReference type="EMBL" id="CAJVPZ010005186">
    <property type="protein sequence ID" value="CAG8557961.1"/>
    <property type="molecule type" value="Genomic_DNA"/>
</dbReference>
<accession>A0A9N9B9I6</accession>
<proteinExistence type="predicted"/>